<comment type="caution">
    <text evidence="1">The sequence shown here is derived from an EMBL/GenBank/DDBJ whole genome shotgun (WGS) entry which is preliminary data.</text>
</comment>
<proteinExistence type="predicted"/>
<keyword evidence="2" id="KW-1185">Reference proteome</keyword>
<dbReference type="EMBL" id="BAFF01000015">
    <property type="protein sequence ID" value="GAB53416.1"/>
    <property type="molecule type" value="Genomic_DNA"/>
</dbReference>
<protein>
    <submittedName>
        <fullName evidence="1">Uncharacterized protein</fullName>
    </submittedName>
</protein>
<name>H5V608_ATLHE</name>
<organism evidence="1 2">
    <name type="scientific">Atlantibacter hermannii NBRC 105704</name>
    <dbReference type="NCBI Taxonomy" id="1115512"/>
    <lineage>
        <taxon>Bacteria</taxon>
        <taxon>Pseudomonadati</taxon>
        <taxon>Pseudomonadota</taxon>
        <taxon>Gammaproteobacteria</taxon>
        <taxon>Enterobacterales</taxon>
        <taxon>Enterobacteriaceae</taxon>
        <taxon>Atlantibacter</taxon>
    </lineage>
</organism>
<sequence>MRGFALIARSFLSSLTAFNSLHKPQRLPRESKCVQFSFAFVGRKECASLSAQQLPLSIKQTGLK</sequence>
<evidence type="ECO:0000313" key="2">
    <source>
        <dbReference type="Proteomes" id="UP000010297"/>
    </source>
</evidence>
<accession>H5V608</accession>
<reference evidence="1 2" key="1">
    <citation type="submission" date="2012-02" db="EMBL/GenBank/DDBJ databases">
        <title>Whole genome shotgun sequence of Escherichia hermannii NBRC 105704.</title>
        <authorList>
            <person name="Yoshida I."/>
            <person name="Hosoyama A."/>
            <person name="Tsuchikane K."/>
            <person name="Katsumata H."/>
            <person name="Yamazaki S."/>
            <person name="Fujita N."/>
        </authorList>
    </citation>
    <scope>NUCLEOTIDE SEQUENCE [LARGE SCALE GENOMIC DNA]</scope>
    <source>
        <strain evidence="1 2">NBRC 105704</strain>
    </source>
</reference>
<dbReference type="Proteomes" id="UP000010297">
    <property type="component" value="Unassembled WGS sequence"/>
</dbReference>
<evidence type="ECO:0000313" key="1">
    <source>
        <dbReference type="EMBL" id="GAB53416.1"/>
    </source>
</evidence>
<dbReference type="AlphaFoldDB" id="H5V608"/>
<gene>
    <name evidence="1" type="ORF">EH105704_15_00280</name>
</gene>